<comment type="caution">
    <text evidence="1">The sequence shown here is derived from an EMBL/GenBank/DDBJ whole genome shotgun (WGS) entry which is preliminary data.</text>
</comment>
<dbReference type="EMBL" id="VWFO01000175">
    <property type="protein sequence ID" value="KAA4659817.1"/>
    <property type="molecule type" value="Genomic_DNA"/>
</dbReference>
<sequence>MKQYQIFIASSLLTTLLLTGCGNKPQNAPNNIATPVSVVELKKGSISKLINTTGTVQPTYGASQ</sequence>
<gene>
    <name evidence="1" type="ORF">F3B98_28020</name>
</gene>
<feature type="non-terminal residue" evidence="1">
    <location>
        <position position="64"/>
    </location>
</feature>
<protein>
    <submittedName>
        <fullName evidence="1">Efflux transporter periplasmic adaptor subunit</fullName>
    </submittedName>
</protein>
<dbReference type="PROSITE" id="PS51257">
    <property type="entry name" value="PROKAR_LIPOPROTEIN"/>
    <property type="match status" value="1"/>
</dbReference>
<proteinExistence type="predicted"/>
<dbReference type="AlphaFoldDB" id="A0A642C8I2"/>
<reference evidence="1 2" key="1">
    <citation type="journal article" date="2019" name="Nat. Med.">
        <title>A library of human gut bacterial isolates paired with longitudinal multiomics data enables mechanistic microbiome research.</title>
        <authorList>
            <person name="Poyet M."/>
            <person name="Groussin M."/>
            <person name="Gibbons S.M."/>
            <person name="Avila-Pacheco J."/>
            <person name="Jiang X."/>
            <person name="Kearney S.M."/>
            <person name="Perrotta A.R."/>
            <person name="Berdy B."/>
            <person name="Zhao S."/>
            <person name="Lieberman T.D."/>
            <person name="Swanson P.K."/>
            <person name="Smith M."/>
            <person name="Roesemann S."/>
            <person name="Alexander J.E."/>
            <person name="Rich S.A."/>
            <person name="Livny J."/>
            <person name="Vlamakis H."/>
            <person name="Clish C."/>
            <person name="Bullock K."/>
            <person name="Deik A."/>
            <person name="Scott J."/>
            <person name="Pierce K.A."/>
            <person name="Xavier R.J."/>
            <person name="Alm E.J."/>
        </authorList>
    </citation>
    <scope>NUCLEOTIDE SEQUENCE [LARGE SCALE GENOMIC DNA]</scope>
    <source>
        <strain evidence="1 2">BIOML-A14</strain>
    </source>
</reference>
<organism evidence="1 2">
    <name type="scientific">Bacteroides ovatus</name>
    <dbReference type="NCBI Taxonomy" id="28116"/>
    <lineage>
        <taxon>Bacteria</taxon>
        <taxon>Pseudomonadati</taxon>
        <taxon>Bacteroidota</taxon>
        <taxon>Bacteroidia</taxon>
        <taxon>Bacteroidales</taxon>
        <taxon>Bacteroidaceae</taxon>
        <taxon>Bacteroides</taxon>
    </lineage>
</organism>
<evidence type="ECO:0000313" key="2">
    <source>
        <dbReference type="Proteomes" id="UP000435985"/>
    </source>
</evidence>
<name>A0A642C8I2_BACOV</name>
<evidence type="ECO:0000313" key="1">
    <source>
        <dbReference type="EMBL" id="KAA4659817.1"/>
    </source>
</evidence>
<accession>A0A642C8I2</accession>
<dbReference type="Proteomes" id="UP000435985">
    <property type="component" value="Unassembled WGS sequence"/>
</dbReference>